<organism evidence="1 2">
    <name type="scientific">Halorubrum rutilum</name>
    <dbReference type="NCBI Taxonomy" id="1364933"/>
    <lineage>
        <taxon>Archaea</taxon>
        <taxon>Methanobacteriati</taxon>
        <taxon>Methanobacteriota</taxon>
        <taxon>Stenosarchaea group</taxon>
        <taxon>Halobacteria</taxon>
        <taxon>Halobacteriales</taxon>
        <taxon>Haloferacaceae</taxon>
        <taxon>Halorubrum</taxon>
    </lineage>
</organism>
<proteinExistence type="predicted"/>
<sequence length="125" mass="14316">MLSEEHQRPATLVNRIRCWLSFHSWERVRCHDCREDRLVRQAFEDRDAPAQKCGGCGSPSLWPIERQSSAAFCPGCDHDLLHQKDATIDERDDEATEFTCQYCGTTSGWLLGAPAPIRLDIEKLR</sequence>
<evidence type="ECO:0000313" key="2">
    <source>
        <dbReference type="Proteomes" id="UP001596545"/>
    </source>
</evidence>
<dbReference type="EMBL" id="JBHTBL010000001">
    <property type="protein sequence ID" value="MFC7323234.1"/>
    <property type="molecule type" value="Genomic_DNA"/>
</dbReference>
<dbReference type="Proteomes" id="UP001596545">
    <property type="component" value="Unassembled WGS sequence"/>
</dbReference>
<reference evidence="1 2" key="1">
    <citation type="journal article" date="2019" name="Int. J. Syst. Evol. Microbiol.">
        <title>The Global Catalogue of Microorganisms (GCM) 10K type strain sequencing project: providing services to taxonomists for standard genome sequencing and annotation.</title>
        <authorList>
            <consortium name="The Broad Institute Genomics Platform"/>
            <consortium name="The Broad Institute Genome Sequencing Center for Infectious Disease"/>
            <person name="Wu L."/>
            <person name="Ma J."/>
        </authorList>
    </citation>
    <scope>NUCLEOTIDE SEQUENCE [LARGE SCALE GENOMIC DNA]</scope>
    <source>
        <strain evidence="1 2">CGMCC 1.12554</strain>
    </source>
</reference>
<evidence type="ECO:0000313" key="1">
    <source>
        <dbReference type="EMBL" id="MFC7323234.1"/>
    </source>
</evidence>
<gene>
    <name evidence="1" type="ORF">ACFQMF_01440</name>
</gene>
<name>A0ABD6AI87_9EURY</name>
<comment type="caution">
    <text evidence="1">The sequence shown here is derived from an EMBL/GenBank/DDBJ whole genome shotgun (WGS) entry which is preliminary data.</text>
</comment>
<keyword evidence="2" id="KW-1185">Reference proteome</keyword>
<dbReference type="AlphaFoldDB" id="A0ABD6AI87"/>
<accession>A0ABD6AI87</accession>
<protein>
    <submittedName>
        <fullName evidence="1">Uncharacterized protein</fullName>
    </submittedName>
</protein>
<dbReference type="RefSeq" id="WP_256407334.1">
    <property type="nucleotide sequence ID" value="NZ_JANHDN010000001.1"/>
</dbReference>